<dbReference type="Gene3D" id="3.30.70.20">
    <property type="match status" value="1"/>
</dbReference>
<dbReference type="InterPro" id="IPR012839">
    <property type="entry name" value="Organic_radical_activase"/>
</dbReference>
<dbReference type="Gene3D" id="3.20.20.70">
    <property type="entry name" value="Aldolase class I"/>
    <property type="match status" value="1"/>
</dbReference>
<dbReference type="InterPro" id="IPR007197">
    <property type="entry name" value="rSAM"/>
</dbReference>
<dbReference type="PROSITE" id="PS01087">
    <property type="entry name" value="RADICAL_ACTIVATING"/>
    <property type="match status" value="1"/>
</dbReference>
<dbReference type="InterPro" id="IPR017900">
    <property type="entry name" value="4Fe4S_Fe_S_CS"/>
</dbReference>
<evidence type="ECO:0000256" key="5">
    <source>
        <dbReference type="ARBA" id="ARBA00022723"/>
    </source>
</evidence>
<evidence type="ECO:0000256" key="2">
    <source>
        <dbReference type="ARBA" id="ARBA00009777"/>
    </source>
</evidence>
<dbReference type="InterPro" id="IPR001989">
    <property type="entry name" value="Radical_activat_CS"/>
</dbReference>
<dbReference type="InterPro" id="IPR013785">
    <property type="entry name" value="Aldolase_TIM"/>
</dbReference>
<dbReference type="SUPFAM" id="SSF54862">
    <property type="entry name" value="4Fe-4S ferredoxins"/>
    <property type="match status" value="1"/>
</dbReference>
<dbReference type="PIRSF" id="PIRSF000371">
    <property type="entry name" value="PFL_act_enz"/>
    <property type="match status" value="1"/>
</dbReference>
<dbReference type="InterPro" id="IPR058240">
    <property type="entry name" value="rSAM_sf"/>
</dbReference>
<evidence type="ECO:0000256" key="4">
    <source>
        <dbReference type="ARBA" id="ARBA00022691"/>
    </source>
</evidence>
<dbReference type="PROSITE" id="PS51918">
    <property type="entry name" value="RADICAL_SAM"/>
    <property type="match status" value="1"/>
</dbReference>
<dbReference type="EMBL" id="NIHS01000011">
    <property type="protein sequence ID" value="PLT72736.1"/>
    <property type="molecule type" value="Genomic_DNA"/>
</dbReference>
<dbReference type="InterPro" id="IPR034457">
    <property type="entry name" value="Organic_radical-activating"/>
</dbReference>
<keyword evidence="8" id="KW-0411">Iron-sulfur</keyword>
<dbReference type="InterPro" id="IPR017896">
    <property type="entry name" value="4Fe4S_Fe-S-bd"/>
</dbReference>
<evidence type="ECO:0000256" key="9">
    <source>
        <dbReference type="ARBA" id="ARBA00047365"/>
    </source>
</evidence>
<accession>A0A2N5PC65</accession>
<dbReference type="GO" id="GO:0051539">
    <property type="term" value="F:4 iron, 4 sulfur cluster binding"/>
    <property type="evidence" value="ECO:0007669"/>
    <property type="project" value="UniProtKB-KW"/>
</dbReference>
<proteinExistence type="inferred from homology"/>
<evidence type="ECO:0000256" key="8">
    <source>
        <dbReference type="ARBA" id="ARBA00023014"/>
    </source>
</evidence>
<evidence type="ECO:0000259" key="11">
    <source>
        <dbReference type="PROSITE" id="PS51918"/>
    </source>
</evidence>
<feature type="domain" description="Radical SAM core" evidence="11">
    <location>
        <begin position="21"/>
        <end position="303"/>
    </location>
</feature>
<dbReference type="PANTHER" id="PTHR30352">
    <property type="entry name" value="PYRUVATE FORMATE-LYASE-ACTIVATING ENZYME"/>
    <property type="match status" value="1"/>
</dbReference>
<evidence type="ECO:0000256" key="1">
    <source>
        <dbReference type="ARBA" id="ARBA00001966"/>
    </source>
</evidence>
<dbReference type="Pfam" id="PF00037">
    <property type="entry name" value="Fer4"/>
    <property type="match status" value="1"/>
</dbReference>
<dbReference type="Proteomes" id="UP000234891">
    <property type="component" value="Unassembled WGS sequence"/>
</dbReference>
<comment type="caution">
    <text evidence="12">The sequence shown here is derived from an EMBL/GenBank/DDBJ whole genome shotgun (WGS) entry which is preliminary data.</text>
</comment>
<reference evidence="12 13" key="1">
    <citation type="journal article" date="2017" name="Genome Med.">
        <title>A novel Ruminococcus gnavus clade enriched in inflammatory bowel disease patients.</title>
        <authorList>
            <person name="Hall A.B."/>
            <person name="Yassour M."/>
            <person name="Sauk J."/>
            <person name="Garner A."/>
            <person name="Jiang X."/>
            <person name="Arthur T."/>
            <person name="Lagoudas G.K."/>
            <person name="Vatanen T."/>
            <person name="Fornelos N."/>
            <person name="Wilson R."/>
            <person name="Bertha M."/>
            <person name="Cohen M."/>
            <person name="Garber J."/>
            <person name="Khalili H."/>
            <person name="Gevers D."/>
            <person name="Ananthakrishnan A.N."/>
            <person name="Kugathasan S."/>
            <person name="Lander E.S."/>
            <person name="Blainey P."/>
            <person name="Vlamakis H."/>
            <person name="Xavier R.J."/>
            <person name="Huttenhower C."/>
        </authorList>
    </citation>
    <scope>NUCLEOTIDE SEQUENCE [LARGE SCALE GENOMIC DNA]</scope>
    <source>
        <strain evidence="12 13">RJX1124</strain>
    </source>
</reference>
<evidence type="ECO:0000256" key="3">
    <source>
        <dbReference type="ARBA" id="ARBA00022485"/>
    </source>
</evidence>
<dbReference type="SFLD" id="SFLDG01066">
    <property type="entry name" value="organic_radical-activating_enz"/>
    <property type="match status" value="1"/>
</dbReference>
<evidence type="ECO:0000259" key="10">
    <source>
        <dbReference type="PROSITE" id="PS51379"/>
    </source>
</evidence>
<dbReference type="PANTHER" id="PTHR30352:SF4">
    <property type="entry name" value="PYRUVATE FORMATE-LYASE 2-ACTIVATING ENZYME"/>
    <property type="match status" value="1"/>
</dbReference>
<organism evidence="12 13">
    <name type="scientific">Mediterraneibacter gnavus</name>
    <name type="common">Ruminococcus gnavus</name>
    <dbReference type="NCBI Taxonomy" id="33038"/>
    <lineage>
        <taxon>Bacteria</taxon>
        <taxon>Bacillati</taxon>
        <taxon>Bacillota</taxon>
        <taxon>Clostridia</taxon>
        <taxon>Lachnospirales</taxon>
        <taxon>Lachnospiraceae</taxon>
        <taxon>Mediterraneibacter</taxon>
    </lineage>
</organism>
<sequence>MQTQTSLIKAPIFNIQSYCIHDGPGIRTTVFVKGCPLRCRWCQNPESFIVKPQLMYYETKCTGCGMCVPVCPNNAISMEEGKIVTNPVKCTGCGACADICPHDAREISGKEMSVDEVFAKVLSEKIFLIESGGGVTISGGEALFHHEFTEALCKKAREAGIHTAIETSCFASRQTVESVFRFLDLAMIDIKHMDPVLHKKYTGVSNEQILFNIRHIIRNLKKPVIIRCPIIPGYNDDLNNIRSTAQFVQNEAGKGARVDILPYHNLGNAKRKALGENDILTLNAPSDDKMNEIADIFRSYQLKVKIGG</sequence>
<keyword evidence="5" id="KW-0479">Metal-binding</keyword>
<dbReference type="SFLD" id="SFLDG01118">
    <property type="entry name" value="activating_enzymes__group_2"/>
    <property type="match status" value="1"/>
</dbReference>
<evidence type="ECO:0000256" key="7">
    <source>
        <dbReference type="ARBA" id="ARBA00023004"/>
    </source>
</evidence>
<evidence type="ECO:0008006" key="14">
    <source>
        <dbReference type="Google" id="ProtNLM"/>
    </source>
</evidence>
<evidence type="ECO:0000313" key="12">
    <source>
        <dbReference type="EMBL" id="PLT72736.1"/>
    </source>
</evidence>
<comment type="catalytic activity">
    <reaction evidence="9">
        <text>glycyl-[protein] + reduced [flavodoxin] + S-adenosyl-L-methionine = glycin-2-yl radical-[protein] + semiquinone [flavodoxin] + 5'-deoxyadenosine + L-methionine + H(+)</text>
        <dbReference type="Rhea" id="RHEA:61976"/>
        <dbReference type="Rhea" id="RHEA-COMP:10622"/>
        <dbReference type="Rhea" id="RHEA-COMP:14480"/>
        <dbReference type="Rhea" id="RHEA-COMP:15993"/>
        <dbReference type="Rhea" id="RHEA-COMP:15994"/>
        <dbReference type="ChEBI" id="CHEBI:15378"/>
        <dbReference type="ChEBI" id="CHEBI:17319"/>
        <dbReference type="ChEBI" id="CHEBI:29947"/>
        <dbReference type="ChEBI" id="CHEBI:32722"/>
        <dbReference type="ChEBI" id="CHEBI:57618"/>
        <dbReference type="ChEBI" id="CHEBI:57844"/>
        <dbReference type="ChEBI" id="CHEBI:59789"/>
        <dbReference type="ChEBI" id="CHEBI:140311"/>
    </reaction>
</comment>
<keyword evidence="3" id="KW-0004">4Fe-4S</keyword>
<protein>
    <recommendedName>
        <fullName evidence="14">Glycyl-radical enzyme activating protein</fullName>
    </recommendedName>
</protein>
<comment type="cofactor">
    <cofactor evidence="1">
        <name>[4Fe-4S] cluster</name>
        <dbReference type="ChEBI" id="CHEBI:49883"/>
    </cofactor>
</comment>
<dbReference type="RefSeq" id="WP_101870641.1">
    <property type="nucleotide sequence ID" value="NZ_NIHS01000011.1"/>
</dbReference>
<dbReference type="NCBIfam" id="TIGR02494">
    <property type="entry name" value="PFLE_PFLC"/>
    <property type="match status" value="1"/>
</dbReference>
<evidence type="ECO:0000256" key="6">
    <source>
        <dbReference type="ARBA" id="ARBA00023002"/>
    </source>
</evidence>
<keyword evidence="7" id="KW-0408">Iron</keyword>
<dbReference type="SUPFAM" id="SSF102114">
    <property type="entry name" value="Radical SAM enzymes"/>
    <property type="match status" value="1"/>
</dbReference>
<name>A0A2N5PC65_MEDGN</name>
<dbReference type="InterPro" id="IPR040074">
    <property type="entry name" value="BssD/PflA/YjjW"/>
</dbReference>
<dbReference type="Pfam" id="PF04055">
    <property type="entry name" value="Radical_SAM"/>
    <property type="match status" value="1"/>
</dbReference>
<feature type="domain" description="4Fe-4S ferredoxin-type" evidence="10">
    <location>
        <begin position="82"/>
        <end position="110"/>
    </location>
</feature>
<dbReference type="GO" id="GO:0016491">
    <property type="term" value="F:oxidoreductase activity"/>
    <property type="evidence" value="ECO:0007669"/>
    <property type="project" value="UniProtKB-KW"/>
</dbReference>
<gene>
    <name evidence="12" type="ORF">CDL26_08125</name>
</gene>
<dbReference type="AlphaFoldDB" id="A0A2N5PC65"/>
<dbReference type="SFLD" id="SFLDS00029">
    <property type="entry name" value="Radical_SAM"/>
    <property type="match status" value="1"/>
</dbReference>
<dbReference type="GO" id="GO:0046872">
    <property type="term" value="F:metal ion binding"/>
    <property type="evidence" value="ECO:0007669"/>
    <property type="project" value="UniProtKB-KW"/>
</dbReference>
<feature type="domain" description="4Fe-4S ferredoxin-type" evidence="10">
    <location>
        <begin position="52"/>
        <end position="81"/>
    </location>
</feature>
<keyword evidence="4" id="KW-0949">S-adenosyl-L-methionine</keyword>
<dbReference type="PROSITE" id="PS51379">
    <property type="entry name" value="4FE4S_FER_2"/>
    <property type="match status" value="2"/>
</dbReference>
<dbReference type="PROSITE" id="PS00198">
    <property type="entry name" value="4FE4S_FER_1"/>
    <property type="match status" value="2"/>
</dbReference>
<comment type="similarity">
    <text evidence="2">Belongs to the organic radical-activating enzymes family.</text>
</comment>
<keyword evidence="6" id="KW-0560">Oxidoreductase</keyword>
<evidence type="ECO:0000313" key="13">
    <source>
        <dbReference type="Proteomes" id="UP000234891"/>
    </source>
</evidence>